<dbReference type="AlphaFoldDB" id="A0AA37I1A0"/>
<organism evidence="1 2">
    <name type="scientific">Xylanibacter ruminicola</name>
    <name type="common">Prevotella ruminicola</name>
    <dbReference type="NCBI Taxonomy" id="839"/>
    <lineage>
        <taxon>Bacteria</taxon>
        <taxon>Pseudomonadati</taxon>
        <taxon>Bacteroidota</taxon>
        <taxon>Bacteroidia</taxon>
        <taxon>Bacteroidales</taxon>
        <taxon>Prevotellaceae</taxon>
        <taxon>Xylanibacter</taxon>
    </lineage>
</organism>
<dbReference type="GeneID" id="31500128"/>
<evidence type="ECO:0000313" key="2">
    <source>
        <dbReference type="Proteomes" id="UP000887097"/>
    </source>
</evidence>
<reference evidence="1" key="1">
    <citation type="submission" date="2021-08" db="EMBL/GenBank/DDBJ databases">
        <title>Prevotella lacticifex sp. nov., isolated from rumen of cow.</title>
        <authorList>
            <person name="Shinkai T."/>
            <person name="Ikeyama N."/>
            <person name="Kumagai M."/>
            <person name="Ohmori H."/>
            <person name="Sakamoto M."/>
            <person name="Ohkuma M."/>
            <person name="Mitsumori M."/>
        </authorList>
    </citation>
    <scope>NUCLEOTIDE SEQUENCE</scope>
    <source>
        <strain evidence="1">JCM 8259</strain>
    </source>
</reference>
<gene>
    <name evidence="1" type="ORF">PRMUPPPA20_10920</name>
</gene>
<evidence type="ECO:0000313" key="1">
    <source>
        <dbReference type="EMBL" id="GJG32983.1"/>
    </source>
</evidence>
<dbReference type="Proteomes" id="UP000887097">
    <property type="component" value="Unassembled WGS sequence"/>
</dbReference>
<sequence length="139" mass="16520">MEIKKIEKSDFVMYPRMQHRGLEFRHVERDAFKAELRHVEEHGDYWLIHQQSKPHVVAHVQLPKTEAEFDNILGWCLGQNHWCEYIEGDFSFLCVIAGFNAAELTPKYPDFISERVYALGDATRWWYEYGKDVLIQKTT</sequence>
<proteinExistence type="predicted"/>
<dbReference type="RefSeq" id="WP_013063509.1">
    <property type="nucleotide sequence ID" value="NZ_BPTT01000001.1"/>
</dbReference>
<accession>A0AA37I1A0</accession>
<dbReference type="EMBL" id="BPTT01000001">
    <property type="protein sequence ID" value="GJG32983.1"/>
    <property type="molecule type" value="Genomic_DNA"/>
</dbReference>
<name>A0AA37I1A0_XYLRU</name>
<comment type="caution">
    <text evidence="1">The sequence shown here is derived from an EMBL/GenBank/DDBJ whole genome shotgun (WGS) entry which is preliminary data.</text>
</comment>
<protein>
    <submittedName>
        <fullName evidence="1">Uncharacterized protein</fullName>
    </submittedName>
</protein>